<evidence type="ECO:0000256" key="1">
    <source>
        <dbReference type="SAM" id="Phobius"/>
    </source>
</evidence>
<evidence type="ECO:0000313" key="4">
    <source>
        <dbReference type="EMBL" id="SEA22378.1"/>
    </source>
</evidence>
<feature type="transmembrane region" description="Helical" evidence="1">
    <location>
        <begin position="78"/>
        <end position="99"/>
    </location>
</feature>
<dbReference type="RefSeq" id="WP_090555489.1">
    <property type="nucleotide sequence ID" value="NZ_FNRA01000002.1"/>
</dbReference>
<gene>
    <name evidence="4" type="ORF">SAMN05443550_102342</name>
</gene>
<dbReference type="PIRSF" id="PIRSF018266">
    <property type="entry name" value="FecR"/>
    <property type="match status" value="1"/>
</dbReference>
<evidence type="ECO:0000259" key="3">
    <source>
        <dbReference type="Pfam" id="PF16344"/>
    </source>
</evidence>
<dbReference type="STRING" id="425514.SAMN05443550_102342"/>
<accession>A0A1H3ZFS6</accession>
<dbReference type="Pfam" id="PF16344">
    <property type="entry name" value="FecR_C"/>
    <property type="match status" value="1"/>
</dbReference>
<dbReference type="OrthoDB" id="697544at2"/>
<protein>
    <submittedName>
        <fullName evidence="4">FecR family protein</fullName>
    </submittedName>
</protein>
<dbReference type="Pfam" id="PF04773">
    <property type="entry name" value="FecR"/>
    <property type="match status" value="1"/>
</dbReference>
<sequence>MNKYNFLKFLRKYLKGEATLEEQNFIFSYYNLFEQEPDVVALLDDQKKNSLKEEIKEAIWLNITKEEEPVQSAPAVKLWLPGLSVAAALIALLTLAILFRPSFFSKGEVKTVNVFNNRRTEHLIRLSDGSTVILGAGSKLHFASSFASAAKRDVYLEGTAFFDVVHQPSKPFTVYSGKLQTTVLGTAFSVEASPWYTDITVTVRRGRVKVADPRQIQGVITPNQQIRYDKLKAVSSMRTVDAAHYDAWKGNNLVFDDVTVAEAAMVIGKKFNVKILFSDQLVQAKRFTATLSSDEPLESMLKSICEFNKADFSYDKDKAVVCIKSKPAQKALKLL</sequence>
<evidence type="ECO:0000259" key="2">
    <source>
        <dbReference type="Pfam" id="PF04773"/>
    </source>
</evidence>
<dbReference type="GO" id="GO:0016989">
    <property type="term" value="F:sigma factor antagonist activity"/>
    <property type="evidence" value="ECO:0007669"/>
    <property type="project" value="TreeGrafter"/>
</dbReference>
<dbReference type="PANTHER" id="PTHR30273">
    <property type="entry name" value="PERIPLASMIC SIGNAL SENSOR AND SIGMA FACTOR ACTIVATOR FECR-RELATED"/>
    <property type="match status" value="1"/>
</dbReference>
<keyword evidence="1" id="KW-0812">Transmembrane</keyword>
<evidence type="ECO:0000313" key="5">
    <source>
        <dbReference type="Proteomes" id="UP000198850"/>
    </source>
</evidence>
<feature type="domain" description="Protein FecR C-terminal" evidence="3">
    <location>
        <begin position="253"/>
        <end position="319"/>
    </location>
</feature>
<dbReference type="InterPro" id="IPR032508">
    <property type="entry name" value="FecR_C"/>
</dbReference>
<keyword evidence="1" id="KW-1133">Transmembrane helix</keyword>
<organism evidence="4 5">
    <name type="scientific">Pedobacter hartonius</name>
    <dbReference type="NCBI Taxonomy" id="425514"/>
    <lineage>
        <taxon>Bacteria</taxon>
        <taxon>Pseudomonadati</taxon>
        <taxon>Bacteroidota</taxon>
        <taxon>Sphingobacteriia</taxon>
        <taxon>Sphingobacteriales</taxon>
        <taxon>Sphingobacteriaceae</taxon>
        <taxon>Pedobacter</taxon>
    </lineage>
</organism>
<dbReference type="AlphaFoldDB" id="A0A1H3ZFS6"/>
<dbReference type="InterPro" id="IPR012373">
    <property type="entry name" value="Ferrdict_sens_TM"/>
</dbReference>
<dbReference type="Gene3D" id="3.55.50.30">
    <property type="match status" value="1"/>
</dbReference>
<feature type="domain" description="FecR protein" evidence="2">
    <location>
        <begin position="123"/>
        <end position="209"/>
    </location>
</feature>
<dbReference type="InterPro" id="IPR006860">
    <property type="entry name" value="FecR"/>
</dbReference>
<keyword evidence="1" id="KW-0472">Membrane</keyword>
<dbReference type="EMBL" id="FNRA01000002">
    <property type="protein sequence ID" value="SEA22378.1"/>
    <property type="molecule type" value="Genomic_DNA"/>
</dbReference>
<keyword evidence="5" id="KW-1185">Reference proteome</keyword>
<dbReference type="PANTHER" id="PTHR30273:SF2">
    <property type="entry name" value="PROTEIN FECR"/>
    <property type="match status" value="1"/>
</dbReference>
<reference evidence="4 5" key="1">
    <citation type="submission" date="2016-10" db="EMBL/GenBank/DDBJ databases">
        <authorList>
            <person name="de Groot N.N."/>
        </authorList>
    </citation>
    <scope>NUCLEOTIDE SEQUENCE [LARGE SCALE GENOMIC DNA]</scope>
    <source>
        <strain evidence="4 5">DSM 19033</strain>
    </source>
</reference>
<dbReference type="Proteomes" id="UP000198850">
    <property type="component" value="Unassembled WGS sequence"/>
</dbReference>
<proteinExistence type="predicted"/>
<name>A0A1H3ZFS6_9SPHI</name>
<dbReference type="Gene3D" id="2.60.120.1440">
    <property type="match status" value="1"/>
</dbReference>